<organism evidence="3">
    <name type="scientific">Micromonospora griseorubida</name>
    <dbReference type="NCBI Taxonomy" id="28040"/>
    <lineage>
        <taxon>Bacteria</taxon>
        <taxon>Bacillati</taxon>
        <taxon>Actinomycetota</taxon>
        <taxon>Actinomycetes</taxon>
        <taxon>Micromonosporales</taxon>
        <taxon>Micromonosporaceae</taxon>
        <taxon>Micromonospora</taxon>
    </lineage>
</organism>
<dbReference type="EMBL" id="AB089954">
    <property type="protein sequence ID" value="BAC57038.1"/>
    <property type="molecule type" value="Genomic_DNA"/>
</dbReference>
<dbReference type="InterPro" id="IPR036396">
    <property type="entry name" value="Cyt_P450_sf"/>
</dbReference>
<feature type="region of interest" description="Disordered" evidence="2">
    <location>
        <begin position="118"/>
        <end position="151"/>
    </location>
</feature>
<name>Q83WE0_MICGR</name>
<accession>Q83WE0</accession>
<comment type="similarity">
    <text evidence="1">Belongs to the cytochrome P450 family.</text>
</comment>
<dbReference type="InterPro" id="IPR030958">
    <property type="entry name" value="P450-rel_GT_act"/>
</dbReference>
<dbReference type="SUPFAM" id="SSF48264">
    <property type="entry name" value="Cytochrome P450"/>
    <property type="match status" value="1"/>
</dbReference>
<feature type="region of interest" description="Disordered" evidence="2">
    <location>
        <begin position="1"/>
        <end position="28"/>
    </location>
</feature>
<dbReference type="GO" id="GO:0004497">
    <property type="term" value="F:monooxygenase activity"/>
    <property type="evidence" value="ECO:0007669"/>
    <property type="project" value="InterPro"/>
</dbReference>
<evidence type="ECO:0000256" key="2">
    <source>
        <dbReference type="SAM" id="MobiDB-lite"/>
    </source>
</evidence>
<dbReference type="PANTHER" id="PTHR46696:SF1">
    <property type="entry name" value="CYTOCHROME P450 YJIB-RELATED"/>
    <property type="match status" value="1"/>
</dbReference>
<dbReference type="PANTHER" id="PTHR46696">
    <property type="entry name" value="P450, PUTATIVE (EUROFUNG)-RELATED"/>
    <property type="match status" value="1"/>
</dbReference>
<dbReference type="Pfam" id="PF00067">
    <property type="entry name" value="p450"/>
    <property type="match status" value="1"/>
</dbReference>
<evidence type="ECO:0000256" key="1">
    <source>
        <dbReference type="ARBA" id="ARBA00010617"/>
    </source>
</evidence>
<feature type="compositionally biased region" description="Basic and acidic residues" evidence="2">
    <location>
        <begin position="130"/>
        <end position="144"/>
    </location>
</feature>
<gene>
    <name evidence="3" type="primary">mydC</name>
</gene>
<dbReference type="CDD" id="cd11036">
    <property type="entry name" value="AknT-like"/>
    <property type="match status" value="1"/>
</dbReference>
<reference evidence="3" key="1">
    <citation type="journal article" date="2003" name="FEMS Microbiol. Lett.">
        <title>Organization of the biosynthetic gene cluster for the polyketide macrolide mycinamicin in Micromonospora griseorubida.</title>
        <authorList>
            <person name="Anzai Y."/>
            <person name="Saito N."/>
            <person name="Tanaka M."/>
            <person name="Kinoshita K."/>
            <person name="Koyama Y."/>
            <person name="Kato F."/>
        </authorList>
    </citation>
    <scope>NUCLEOTIDE SEQUENCE</scope>
</reference>
<proteinExistence type="inferred from homology"/>
<dbReference type="NCBIfam" id="TIGR04515">
    <property type="entry name" value="P450_rel_GT_act"/>
    <property type="match status" value="1"/>
</dbReference>
<protein>
    <submittedName>
        <fullName evidence="3">Tautomerase</fullName>
    </submittedName>
</protein>
<dbReference type="GO" id="GO:0016705">
    <property type="term" value="F:oxidoreductase activity, acting on paired donors, with incorporation or reduction of molecular oxygen"/>
    <property type="evidence" value="ECO:0007669"/>
    <property type="project" value="InterPro"/>
</dbReference>
<dbReference type="Gene3D" id="1.10.630.10">
    <property type="entry name" value="Cytochrome P450"/>
    <property type="match status" value="1"/>
</dbReference>
<evidence type="ECO:0000313" key="3">
    <source>
        <dbReference type="EMBL" id="BAC57038.1"/>
    </source>
</evidence>
<sequence length="412" mass="44610">MTSDEQGGSPVLSPPPLRTPPESADDSRLGQHLLTARGLQWLHGANGDAYALLLRGHHDDPYPYHDLVRRRGPLYQSPVGSWVTADTTWRPTVLTDPSFGMARYDGTPAEPQVLPFRAAPRSAGSGRTTPDCDRSGSRGWDRPRSMPGRPIWNRRTARCSRRLTDRFDLVADLPWPAVTTVTAGQLGLPDHQHDPFARTCRDLARIPDSLLTAQQLSVVRAAQAALVDLTALLDRMPHADADRGAVALLLAVIAVPAAVNLIANARLALAAEPDQWSLVRGAPELAADVVRETLRLDPPIQVEARVTHRETLLAGRELPAGAHVVALVGATGRDPRRYADPDRFDLRREVTAAPLALRGDLHTAPVAPLVTAQAEAGLRALAERLPRPRTGTVLRPRRTSVTRGPLAVPISA</sequence>
<dbReference type="InterPro" id="IPR001128">
    <property type="entry name" value="Cyt_P450"/>
</dbReference>
<dbReference type="AlphaFoldDB" id="Q83WE0"/>